<dbReference type="eggNOG" id="KOG1164">
    <property type="taxonomic scope" value="Eukaryota"/>
</dbReference>
<dbReference type="HOGENOM" id="CLU_080803_0_0_1"/>
<feature type="domain" description="Protein kinase" evidence="6">
    <location>
        <begin position="51"/>
        <end position="332"/>
    </location>
</feature>
<evidence type="ECO:0000256" key="5">
    <source>
        <dbReference type="RuleBase" id="RU000304"/>
    </source>
</evidence>
<keyword evidence="5" id="KW-0808">Transferase</keyword>
<dbReference type="Gene3D" id="1.10.510.10">
    <property type="entry name" value="Transferase(Phosphotransferase) domain 1"/>
    <property type="match status" value="1"/>
</dbReference>
<dbReference type="PROSITE" id="PS00107">
    <property type="entry name" value="PROTEIN_KINASE_ATP"/>
    <property type="match status" value="1"/>
</dbReference>
<evidence type="ECO:0000256" key="3">
    <source>
        <dbReference type="ARBA" id="ARBA00022840"/>
    </source>
</evidence>
<dbReference type="Pfam" id="PF00069">
    <property type="entry name" value="Pkinase"/>
    <property type="match status" value="1"/>
</dbReference>
<evidence type="ECO:0000256" key="4">
    <source>
        <dbReference type="PROSITE-ProRule" id="PRU10141"/>
    </source>
</evidence>
<dbReference type="OMA" id="KISCEEQ"/>
<dbReference type="InterPro" id="IPR050235">
    <property type="entry name" value="CK1_Ser-Thr_kinase"/>
</dbReference>
<dbReference type="EC" id="2.7.11.1" evidence="1"/>
<dbReference type="PROSITE" id="PS00108">
    <property type="entry name" value="PROTEIN_KINASE_ST"/>
    <property type="match status" value="1"/>
</dbReference>
<feature type="binding site" evidence="4">
    <location>
        <position position="88"/>
    </location>
    <ligand>
        <name>ATP</name>
        <dbReference type="ChEBI" id="CHEBI:30616"/>
    </ligand>
</feature>
<proteinExistence type="inferred from homology"/>
<gene>
    <name evidence="7" type="ORF">CAEBREN_15912</name>
</gene>
<accession>G0P140</accession>
<evidence type="ECO:0000259" key="6">
    <source>
        <dbReference type="PROSITE" id="PS50011"/>
    </source>
</evidence>
<evidence type="ECO:0000256" key="1">
    <source>
        <dbReference type="ARBA" id="ARBA00012513"/>
    </source>
</evidence>
<dbReference type="OrthoDB" id="248923at2759"/>
<evidence type="ECO:0000313" key="7">
    <source>
        <dbReference type="EMBL" id="EGT42214.1"/>
    </source>
</evidence>
<comment type="similarity">
    <text evidence="5">Belongs to the protein kinase superfamily.</text>
</comment>
<dbReference type="Proteomes" id="UP000008068">
    <property type="component" value="Unassembled WGS sequence"/>
</dbReference>
<dbReference type="SMART" id="SM00220">
    <property type="entry name" value="S_TKc"/>
    <property type="match status" value="1"/>
</dbReference>
<keyword evidence="2 4" id="KW-0547">Nucleotide-binding</keyword>
<dbReference type="InParanoid" id="G0P140"/>
<dbReference type="GO" id="GO:0004674">
    <property type="term" value="F:protein serine/threonine kinase activity"/>
    <property type="evidence" value="ECO:0007669"/>
    <property type="project" value="UniProtKB-KW"/>
</dbReference>
<keyword evidence="5" id="KW-0723">Serine/threonine-protein kinase</keyword>
<dbReference type="STRING" id="135651.G0P140"/>
<keyword evidence="3 4" id="KW-0067">ATP-binding</keyword>
<dbReference type="GO" id="GO:0005524">
    <property type="term" value="F:ATP binding"/>
    <property type="evidence" value="ECO:0007669"/>
    <property type="project" value="UniProtKB-UniRule"/>
</dbReference>
<dbReference type="InterPro" id="IPR000719">
    <property type="entry name" value="Prot_kinase_dom"/>
</dbReference>
<reference evidence="8" key="1">
    <citation type="submission" date="2011-07" db="EMBL/GenBank/DDBJ databases">
        <authorList>
            <consortium name="Caenorhabditis brenneri Sequencing and Analysis Consortium"/>
            <person name="Wilson R.K."/>
        </authorList>
    </citation>
    <scope>NUCLEOTIDE SEQUENCE [LARGE SCALE GENOMIC DNA]</scope>
    <source>
        <strain evidence="8">PB2801</strain>
    </source>
</reference>
<evidence type="ECO:0000256" key="2">
    <source>
        <dbReference type="ARBA" id="ARBA00022741"/>
    </source>
</evidence>
<name>G0P140_CAEBE</name>
<dbReference type="SUPFAM" id="SSF56112">
    <property type="entry name" value="Protein kinase-like (PK-like)"/>
    <property type="match status" value="1"/>
</dbReference>
<dbReference type="PANTHER" id="PTHR11909">
    <property type="entry name" value="CASEIN KINASE-RELATED"/>
    <property type="match status" value="1"/>
</dbReference>
<dbReference type="AlphaFoldDB" id="G0P140"/>
<dbReference type="InterPro" id="IPR011009">
    <property type="entry name" value="Kinase-like_dom_sf"/>
</dbReference>
<dbReference type="InterPro" id="IPR008271">
    <property type="entry name" value="Ser/Thr_kinase_AS"/>
</dbReference>
<dbReference type="InterPro" id="IPR017441">
    <property type="entry name" value="Protein_kinase_ATP_BS"/>
</dbReference>
<organism evidence="8">
    <name type="scientific">Caenorhabditis brenneri</name>
    <name type="common">Nematode worm</name>
    <dbReference type="NCBI Taxonomy" id="135651"/>
    <lineage>
        <taxon>Eukaryota</taxon>
        <taxon>Metazoa</taxon>
        <taxon>Ecdysozoa</taxon>
        <taxon>Nematoda</taxon>
        <taxon>Chromadorea</taxon>
        <taxon>Rhabditida</taxon>
        <taxon>Rhabditina</taxon>
        <taxon>Rhabditomorpha</taxon>
        <taxon>Rhabditoidea</taxon>
        <taxon>Rhabditidae</taxon>
        <taxon>Peloderinae</taxon>
        <taxon>Caenorhabditis</taxon>
    </lineage>
</organism>
<protein>
    <recommendedName>
        <fullName evidence="1">non-specific serine/threonine protein kinase</fullName>
        <ecNumber evidence="1">2.7.11.1</ecNumber>
    </recommendedName>
</protein>
<keyword evidence="5" id="KW-0418">Kinase</keyword>
<sequence>MSTGRQKSTKNSVPAFVKAQFVFFYRTTLCSSIKMSFTHLTNLAGKKFGKIILEKQIGKGNFGVIYEGHFNSEMVACKISDNHAYIKKESDILKELSGSDGVCGWVAMEIHSTISIIAMQCGYGDLDHLRFKNESKSFTNGTIQKISRQIVEGLSHIHGKGFTHRDIKLNNMMVSQPVGPSRKVNAFLIDFGISCRVVDKNGNRMPRDTRFNFSKLDHATPYTALGDAPDFIDDLIQMTYSMIRATNDPMTEFKQSQYSRMKHKSDLLHRPSTVLSVSLSWMTPLFEAIGSQKPLSAIDYQLIREGVDAMVPEYDARTDLHLQTVGKEFKLI</sequence>
<dbReference type="PROSITE" id="PS50011">
    <property type="entry name" value="PROTEIN_KINASE_DOM"/>
    <property type="match status" value="1"/>
</dbReference>
<dbReference type="EMBL" id="GL380008">
    <property type="protein sequence ID" value="EGT42214.1"/>
    <property type="molecule type" value="Genomic_DNA"/>
</dbReference>
<evidence type="ECO:0000313" key="8">
    <source>
        <dbReference type="Proteomes" id="UP000008068"/>
    </source>
</evidence>
<keyword evidence="8" id="KW-1185">Reference proteome</keyword>